<organism evidence="1 2">
    <name type="scientific">Thermoproteota archaeon</name>
    <dbReference type="NCBI Taxonomy" id="2056631"/>
    <lineage>
        <taxon>Archaea</taxon>
        <taxon>Thermoproteota</taxon>
    </lineage>
</organism>
<evidence type="ECO:0000313" key="2">
    <source>
        <dbReference type="Proteomes" id="UP000315399"/>
    </source>
</evidence>
<dbReference type="EMBL" id="QNVH01000016">
    <property type="protein sequence ID" value="TDA39294.1"/>
    <property type="molecule type" value="Genomic_DNA"/>
</dbReference>
<evidence type="ECO:0000313" key="1">
    <source>
        <dbReference type="EMBL" id="TDA39294.1"/>
    </source>
</evidence>
<dbReference type="AlphaFoldDB" id="A0A523BEH6"/>
<name>A0A523BEH6_9CREN</name>
<comment type="caution">
    <text evidence="1">The sequence shown here is derived from an EMBL/GenBank/DDBJ whole genome shotgun (WGS) entry which is preliminary data.</text>
</comment>
<protein>
    <submittedName>
        <fullName evidence="1">Uncharacterized protein</fullName>
    </submittedName>
</protein>
<gene>
    <name evidence="1" type="ORF">DSO08_02550</name>
</gene>
<sequence>MTTTFMINSICDHSTKITASLNGRVIDVTIESSCGKIMEYALLIKKLAIKEIARDIINNPIYIKASESRLEPNCLVPCGVAFCTWAEAGLVSKNLLSRMPAQCIVFKKE</sequence>
<dbReference type="InterPro" id="IPR054227">
    <property type="entry name" value="DUF6951"/>
</dbReference>
<reference evidence="1 2" key="1">
    <citation type="journal article" date="2019" name="Nat. Microbiol.">
        <title>Expanding anaerobic alkane metabolism in the domain of Archaea.</title>
        <authorList>
            <person name="Wang Y."/>
            <person name="Wegener G."/>
            <person name="Hou J."/>
            <person name="Wang F."/>
            <person name="Xiao X."/>
        </authorList>
    </citation>
    <scope>NUCLEOTIDE SEQUENCE [LARGE SCALE GENOMIC DNA]</scope>
    <source>
        <strain evidence="1">WYZ-LMO10</strain>
    </source>
</reference>
<dbReference type="Pfam" id="PF22263">
    <property type="entry name" value="DUF6951"/>
    <property type="match status" value="1"/>
</dbReference>
<dbReference type="Proteomes" id="UP000315399">
    <property type="component" value="Unassembled WGS sequence"/>
</dbReference>
<proteinExistence type="predicted"/>
<accession>A0A523BEH6</accession>